<name>A0A7X1NN10_9MICC</name>
<protein>
    <submittedName>
        <fullName evidence="2">Uncharacterized protein</fullName>
    </submittedName>
</protein>
<evidence type="ECO:0000256" key="1">
    <source>
        <dbReference type="SAM" id="MobiDB-lite"/>
    </source>
</evidence>
<sequence length="78" mass="8313">MYDITLGGFHIQVTEKDAHQGQIARLLREVQQTGAAADRSGSDLLAKAEAPSKTPASEKAASSLHPDAATAAFHPRRF</sequence>
<reference evidence="3" key="1">
    <citation type="submission" date="2019-07" db="EMBL/GenBank/DDBJ databases">
        <title>Arthrobacter KR32 sp. nov., isolated from mountain cheese made of cows milk.</title>
        <authorList>
            <person name="Flegler A."/>
        </authorList>
    </citation>
    <scope>NUCLEOTIDE SEQUENCE [LARGE SCALE GENOMIC DNA]</scope>
    <source>
        <strain evidence="3">KR32</strain>
    </source>
</reference>
<feature type="region of interest" description="Disordered" evidence="1">
    <location>
        <begin position="34"/>
        <end position="78"/>
    </location>
</feature>
<evidence type="ECO:0000313" key="3">
    <source>
        <dbReference type="Proteomes" id="UP000326464"/>
    </source>
</evidence>
<dbReference type="AlphaFoldDB" id="A0A7X1NN10"/>
<evidence type="ECO:0000313" key="2">
    <source>
        <dbReference type="EMBL" id="MPY09784.1"/>
    </source>
</evidence>
<accession>A0A7X1NN10</accession>
<comment type="caution">
    <text evidence="2">The sequence shown here is derived from an EMBL/GenBank/DDBJ whole genome shotgun (WGS) entry which is preliminary data.</text>
</comment>
<proteinExistence type="predicted"/>
<dbReference type="Proteomes" id="UP000326464">
    <property type="component" value="Unassembled WGS sequence"/>
</dbReference>
<organism evidence="2 3">
    <name type="scientific">Arthrobacter bussei</name>
    <dbReference type="NCBI Taxonomy" id="2594179"/>
    <lineage>
        <taxon>Bacteria</taxon>
        <taxon>Bacillati</taxon>
        <taxon>Actinomycetota</taxon>
        <taxon>Actinomycetes</taxon>
        <taxon>Micrococcales</taxon>
        <taxon>Micrococcaceae</taxon>
        <taxon>Arthrobacter</taxon>
    </lineage>
</organism>
<gene>
    <name evidence="2" type="ORF">FNH21_03450</name>
</gene>
<dbReference type="RefSeq" id="WP_152812333.1">
    <property type="nucleotide sequence ID" value="NZ_VJXX01000001.1"/>
</dbReference>
<dbReference type="EMBL" id="VJXX01000001">
    <property type="protein sequence ID" value="MPY09784.1"/>
    <property type="molecule type" value="Genomic_DNA"/>
</dbReference>
<keyword evidence="3" id="KW-1185">Reference proteome</keyword>